<dbReference type="InterPro" id="IPR019734">
    <property type="entry name" value="TPR_rpt"/>
</dbReference>
<dbReference type="KEGG" id="gca:Galf_1080"/>
<dbReference type="eggNOG" id="COG3914">
    <property type="taxonomic scope" value="Bacteria"/>
</dbReference>
<feature type="repeat" description="TPR" evidence="8">
    <location>
        <begin position="178"/>
        <end position="211"/>
    </location>
</feature>
<accession>D9SF13</accession>
<dbReference type="eggNOG" id="COG0457">
    <property type="taxonomic scope" value="Bacteria"/>
</dbReference>
<dbReference type="STRING" id="395494.Galf_1080"/>
<dbReference type="Proteomes" id="UP000001235">
    <property type="component" value="Chromosome"/>
</dbReference>
<dbReference type="PROSITE" id="PS50293">
    <property type="entry name" value="TPR_REGION"/>
    <property type="match status" value="4"/>
</dbReference>
<evidence type="ECO:0000256" key="1">
    <source>
        <dbReference type="ARBA" id="ARBA00004922"/>
    </source>
</evidence>
<organism evidence="10 11">
    <name type="scientific">Gallionella capsiferriformans (strain ES-2)</name>
    <name type="common">Gallionella ferruginea capsiferriformans (strain ES-2)</name>
    <dbReference type="NCBI Taxonomy" id="395494"/>
    <lineage>
        <taxon>Bacteria</taxon>
        <taxon>Pseudomonadati</taxon>
        <taxon>Pseudomonadota</taxon>
        <taxon>Betaproteobacteria</taxon>
        <taxon>Nitrosomonadales</taxon>
        <taxon>Gallionellaceae</taxon>
        <taxon>Gallionella</taxon>
    </lineage>
</organism>
<dbReference type="Gene3D" id="3.40.50.11380">
    <property type="match status" value="1"/>
</dbReference>
<dbReference type="InterPro" id="IPR011717">
    <property type="entry name" value="TPR-4"/>
</dbReference>
<evidence type="ECO:0000313" key="10">
    <source>
        <dbReference type="EMBL" id="ADL55110.1"/>
    </source>
</evidence>
<evidence type="ECO:0000259" key="9">
    <source>
        <dbReference type="Pfam" id="PF13844"/>
    </source>
</evidence>
<keyword evidence="5" id="KW-0808">Transferase</keyword>
<dbReference type="PANTHER" id="PTHR44835">
    <property type="entry name" value="UDP-N-ACETYLGLUCOSAMINE--PEPTIDE N-ACETYLGLUCOSAMINYLTRANSFERASE SPINDLY-RELATED"/>
    <property type="match status" value="1"/>
</dbReference>
<dbReference type="GO" id="GO:0097363">
    <property type="term" value="F:protein O-acetylglucosaminyltransferase activity"/>
    <property type="evidence" value="ECO:0007669"/>
    <property type="project" value="UniProtKB-EC"/>
</dbReference>
<name>D9SF13_GALCS</name>
<feature type="repeat" description="TPR" evidence="8">
    <location>
        <begin position="212"/>
        <end position="245"/>
    </location>
</feature>
<dbReference type="InterPro" id="IPR051939">
    <property type="entry name" value="Glycosyltr_41/O-GlcNAc_trsf"/>
</dbReference>
<dbReference type="PROSITE" id="PS50005">
    <property type="entry name" value="TPR"/>
    <property type="match status" value="10"/>
</dbReference>
<proteinExistence type="inferred from homology"/>
<evidence type="ECO:0000256" key="6">
    <source>
        <dbReference type="ARBA" id="ARBA00022737"/>
    </source>
</evidence>
<feature type="repeat" description="TPR" evidence="8">
    <location>
        <begin position="382"/>
        <end position="415"/>
    </location>
</feature>
<dbReference type="Gene3D" id="3.40.50.2000">
    <property type="entry name" value="Glycogen Phosphorylase B"/>
    <property type="match status" value="1"/>
</dbReference>
<evidence type="ECO:0000313" key="11">
    <source>
        <dbReference type="Proteomes" id="UP000001235"/>
    </source>
</evidence>
<dbReference type="Pfam" id="PF13414">
    <property type="entry name" value="TPR_11"/>
    <property type="match status" value="2"/>
</dbReference>
<dbReference type="UniPathway" id="UPA00378"/>
<dbReference type="GO" id="GO:0042802">
    <property type="term" value="F:identical protein binding"/>
    <property type="evidence" value="ECO:0007669"/>
    <property type="project" value="InterPro"/>
</dbReference>
<dbReference type="Pfam" id="PF00515">
    <property type="entry name" value="TPR_1"/>
    <property type="match status" value="1"/>
</dbReference>
<feature type="domain" description="O-GlcNAc transferase C-terminal" evidence="9">
    <location>
        <begin position="555"/>
        <end position="757"/>
    </location>
</feature>
<evidence type="ECO:0000256" key="4">
    <source>
        <dbReference type="ARBA" id="ARBA00022676"/>
    </source>
</evidence>
<keyword evidence="11" id="KW-1185">Reference proteome</keyword>
<dbReference type="Pfam" id="PF07721">
    <property type="entry name" value="TPR_4"/>
    <property type="match status" value="1"/>
</dbReference>
<dbReference type="EMBL" id="CP002159">
    <property type="protein sequence ID" value="ADL55110.1"/>
    <property type="molecule type" value="Genomic_DNA"/>
</dbReference>
<reference evidence="10 11" key="1">
    <citation type="submission" date="2010-08" db="EMBL/GenBank/DDBJ databases">
        <title>Complete sequence of Gallionella capsiferriformans ES-2.</title>
        <authorList>
            <consortium name="US DOE Joint Genome Institute"/>
            <person name="Lucas S."/>
            <person name="Copeland A."/>
            <person name="Lapidus A."/>
            <person name="Cheng J.-F."/>
            <person name="Bruce D."/>
            <person name="Goodwin L."/>
            <person name="Pitluck S."/>
            <person name="Chertkov O."/>
            <person name="Davenport K.W."/>
            <person name="Detter J.C."/>
            <person name="Han C."/>
            <person name="Tapia R."/>
            <person name="Land M."/>
            <person name="Hauser L."/>
            <person name="Chang Y.-J."/>
            <person name="Jeffries C."/>
            <person name="Kyrpides N."/>
            <person name="Ivanova N."/>
            <person name="Mikhailova N."/>
            <person name="Shelobolina E.S."/>
            <person name="Picardal F."/>
            <person name="Roden E."/>
            <person name="Emerson D."/>
            <person name="Woyke T."/>
        </authorList>
    </citation>
    <scope>NUCLEOTIDE SEQUENCE [LARGE SCALE GENOMIC DNA]</scope>
    <source>
        <strain evidence="10 11">ES-2</strain>
    </source>
</reference>
<keyword evidence="7 8" id="KW-0802">TPR repeat</keyword>
<feature type="repeat" description="TPR" evidence="8">
    <location>
        <begin position="314"/>
        <end position="347"/>
    </location>
</feature>
<dbReference type="SUPFAM" id="SSF53756">
    <property type="entry name" value="UDP-Glycosyltransferase/glycogen phosphorylase"/>
    <property type="match status" value="1"/>
</dbReference>
<dbReference type="HOGENOM" id="CLU_001721_4_0_4"/>
<dbReference type="Gene3D" id="1.25.40.10">
    <property type="entry name" value="Tetratricopeptide repeat domain"/>
    <property type="match status" value="7"/>
</dbReference>
<evidence type="ECO:0000256" key="5">
    <source>
        <dbReference type="ARBA" id="ARBA00022679"/>
    </source>
</evidence>
<feature type="repeat" description="TPR" evidence="8">
    <location>
        <begin position="348"/>
        <end position="381"/>
    </location>
</feature>
<dbReference type="Pfam" id="PF13844">
    <property type="entry name" value="Glyco_transf_41"/>
    <property type="match status" value="2"/>
</dbReference>
<evidence type="ECO:0000256" key="7">
    <source>
        <dbReference type="ARBA" id="ARBA00022803"/>
    </source>
</evidence>
<dbReference type="RefSeq" id="WP_013293050.1">
    <property type="nucleotide sequence ID" value="NC_014394.1"/>
</dbReference>
<dbReference type="CAZy" id="GT41">
    <property type="family name" value="Glycosyltransferase Family 41"/>
</dbReference>
<dbReference type="InterPro" id="IPR029489">
    <property type="entry name" value="OGT/SEC/SPY_C"/>
</dbReference>
<feature type="repeat" description="TPR" evidence="8">
    <location>
        <begin position="246"/>
        <end position="279"/>
    </location>
</feature>
<feature type="repeat" description="TPR" evidence="8">
    <location>
        <begin position="280"/>
        <end position="313"/>
    </location>
</feature>
<sequence length="963" mass="105301">MSESRQENLLSLLRMAFEAGNQGRLQEAEQHYQGVLQMEPCHPEANFHLGVLAVEMNEAVRGLPYLLRALEADPQRAQYWLSYIEALFYAGQHDAAKEVLALARQQGLQGEEVDVLATRLEGRVVHPAFNSVPALSQTVGQQPAAQDIATLTSLFGQGKLAEAIALARLMTAHFPRHPFAWKVLGLAFKQAGRDEDALPAMQKTAALSPNDAQAHGNLGVVLKDMGRLQEALASLRRAIKIKPDYAQAHCNLGATLKDLQRPEEAAKSLRRALQLSPDYADAHNNLGLVLDDLGVLQEAQASYRRALAINPNLFQVHSNLGNVQRAQGLLTEAEASYRRALELCPDYVEALCNLGITLQDRGQLAESESCYRQALVIRPDYAQAYSNLGVVLQSLGRADEAAASLIQAVQLHPDRADAHNNLGHTLHGMGRLADAADCYLRALQIQPEFAQAYSNLGFTRLVQGRLDEARAALNCALKINDRLADAHCNLGITLMELGLLAEAEASCQRAIALKPDFAVAHSNLGIIVMGMGRLADAADSFNRALQLRPDFCDAHSNLIFALDMTDSSDIAALQAVRRQWNVAHAASLHQHRAHLNGRDPERRLRVGYVSADFRGHSAAYAFGAMLVHFDGESFDVIAYSNSAKQDAMTEVFRQGVSVWRNIFGLSDDAVADLVREDKIDILVDLSGHSAGNRLLAFARKPAPVQITAWGYATGTGMSAMDVFFSDPVFVPPAEKELYVEQVRYLPCALGTFFTHDSAVINALPALSGAGITFGSFNRLVKNSDATYAAWAKILRALPESRMIIKTEALDDPVTRERVIACFVRAGIAADRILLQGKTARDQHLAAFNQIDIALDPFPHGGGVTAMEGLMMGVPVVTLRWPTIAGRLSASILTTLGLTDWIAETQQQYIELAIQKAGEVQSLAALRKALPVIWANSMIGDQARYVSCVEREYRLLWQEWCASQ</sequence>
<keyword evidence="4" id="KW-0328">Glycosyltransferase</keyword>
<feature type="repeat" description="TPR" evidence="8">
    <location>
        <begin position="484"/>
        <end position="517"/>
    </location>
</feature>
<feature type="repeat" description="TPR" evidence="8">
    <location>
        <begin position="518"/>
        <end position="551"/>
    </location>
</feature>
<dbReference type="EC" id="2.4.1.255" evidence="3"/>
<evidence type="ECO:0000256" key="2">
    <source>
        <dbReference type="ARBA" id="ARBA00005386"/>
    </source>
</evidence>
<keyword evidence="6" id="KW-0677">Repeat</keyword>
<dbReference type="PANTHER" id="PTHR44835:SF1">
    <property type="entry name" value="PROTEIN O-GLCNAC TRANSFERASE"/>
    <property type="match status" value="1"/>
</dbReference>
<feature type="repeat" description="TPR" evidence="8">
    <location>
        <begin position="416"/>
        <end position="449"/>
    </location>
</feature>
<dbReference type="SMART" id="SM00028">
    <property type="entry name" value="TPR"/>
    <property type="match status" value="13"/>
</dbReference>
<dbReference type="SUPFAM" id="SSF48452">
    <property type="entry name" value="TPR-like"/>
    <property type="match status" value="3"/>
</dbReference>
<dbReference type="Pfam" id="PF13424">
    <property type="entry name" value="TPR_12"/>
    <property type="match status" value="2"/>
</dbReference>
<evidence type="ECO:0000256" key="8">
    <source>
        <dbReference type="PROSITE-ProRule" id="PRU00339"/>
    </source>
</evidence>
<dbReference type="Pfam" id="PF14559">
    <property type="entry name" value="TPR_19"/>
    <property type="match status" value="1"/>
</dbReference>
<gene>
    <name evidence="10" type="ordered locus">Galf_1080</name>
</gene>
<feature type="domain" description="O-GlcNAc transferase C-terminal" evidence="9">
    <location>
        <begin position="769"/>
        <end position="946"/>
    </location>
</feature>
<dbReference type="InterPro" id="IPR011990">
    <property type="entry name" value="TPR-like_helical_dom_sf"/>
</dbReference>
<protein>
    <recommendedName>
        <fullName evidence="3">protein O-GlcNAc transferase</fullName>
        <ecNumber evidence="3">2.4.1.255</ecNumber>
    </recommendedName>
</protein>
<dbReference type="AlphaFoldDB" id="D9SF13"/>
<dbReference type="Pfam" id="PF13432">
    <property type="entry name" value="TPR_16"/>
    <property type="match status" value="1"/>
</dbReference>
<comment type="pathway">
    <text evidence="1">Protein modification; protein glycosylation.</text>
</comment>
<comment type="similarity">
    <text evidence="2">Belongs to the glycosyltransferase 41 family. O-GlcNAc transferase subfamily.</text>
</comment>
<evidence type="ECO:0000256" key="3">
    <source>
        <dbReference type="ARBA" id="ARBA00011970"/>
    </source>
</evidence>